<keyword evidence="3" id="KW-1185">Reference proteome</keyword>
<sequence length="45" mass="5398">MRALKDLIDELPPELQQEVRDFVEFLLEKRVAKPKAKKGELKFDW</sequence>
<protein>
    <recommendedName>
        <fullName evidence="1">DUF2281 domain-containing protein</fullName>
    </recommendedName>
</protein>
<evidence type="ECO:0000313" key="2">
    <source>
        <dbReference type="EMBL" id="SFM80181.1"/>
    </source>
</evidence>
<feature type="domain" description="DUF2281" evidence="1">
    <location>
        <begin position="4"/>
        <end position="45"/>
    </location>
</feature>
<gene>
    <name evidence="2" type="ORF">SAMN05660836_01524</name>
</gene>
<evidence type="ECO:0000313" key="3">
    <source>
        <dbReference type="Proteomes" id="UP000199611"/>
    </source>
</evidence>
<reference evidence="2 3" key="1">
    <citation type="submission" date="2016-10" db="EMBL/GenBank/DDBJ databases">
        <authorList>
            <person name="de Groot N.N."/>
        </authorList>
    </citation>
    <scope>NUCLEOTIDE SEQUENCE [LARGE SCALE GENOMIC DNA]</scope>
    <source>
        <strain evidence="2 3">DSM 9990</strain>
    </source>
</reference>
<dbReference type="Proteomes" id="UP000199611">
    <property type="component" value="Unassembled WGS sequence"/>
</dbReference>
<name>A0A1I4TU64_9BACT</name>
<proteinExistence type="predicted"/>
<dbReference type="STRING" id="39841.SAMN05660836_01524"/>
<dbReference type="InterPro" id="IPR018739">
    <property type="entry name" value="DUF2281"/>
</dbReference>
<dbReference type="EMBL" id="FOUU01000004">
    <property type="protein sequence ID" value="SFM80181.1"/>
    <property type="molecule type" value="Genomic_DNA"/>
</dbReference>
<evidence type="ECO:0000259" key="1">
    <source>
        <dbReference type="Pfam" id="PF10047"/>
    </source>
</evidence>
<dbReference type="RefSeq" id="WP_218148836.1">
    <property type="nucleotide sequence ID" value="NZ_FOUU01000004.1"/>
</dbReference>
<organism evidence="2 3">
    <name type="scientific">Thermodesulforhabdus norvegica</name>
    <dbReference type="NCBI Taxonomy" id="39841"/>
    <lineage>
        <taxon>Bacteria</taxon>
        <taxon>Pseudomonadati</taxon>
        <taxon>Thermodesulfobacteriota</taxon>
        <taxon>Syntrophobacteria</taxon>
        <taxon>Syntrophobacterales</taxon>
        <taxon>Thermodesulforhabdaceae</taxon>
        <taxon>Thermodesulforhabdus</taxon>
    </lineage>
</organism>
<accession>A0A1I4TU64</accession>
<dbReference type="Pfam" id="PF10047">
    <property type="entry name" value="DUF2281"/>
    <property type="match status" value="1"/>
</dbReference>
<dbReference type="AlphaFoldDB" id="A0A1I4TU64"/>